<dbReference type="CDD" id="cd00044">
    <property type="entry name" value="CysPc"/>
    <property type="match status" value="1"/>
</dbReference>
<dbReference type="Gene3D" id="2.60.120.380">
    <property type="match status" value="1"/>
</dbReference>
<dbReference type="InterPro" id="IPR000169">
    <property type="entry name" value="Pept_cys_AS"/>
</dbReference>
<dbReference type="GO" id="GO:0006508">
    <property type="term" value="P:proteolysis"/>
    <property type="evidence" value="ECO:0007669"/>
    <property type="project" value="UniProtKB-KW"/>
</dbReference>
<evidence type="ECO:0000256" key="1">
    <source>
        <dbReference type="ARBA" id="ARBA00007623"/>
    </source>
</evidence>
<feature type="domain" description="Calpain catalytic" evidence="8">
    <location>
        <begin position="82"/>
        <end position="382"/>
    </location>
</feature>
<protein>
    <recommendedName>
        <fullName evidence="8">Calpain catalytic domain-containing protein</fullName>
    </recommendedName>
</protein>
<dbReference type="PROSITE" id="PS50203">
    <property type="entry name" value="CALPAIN_CAT"/>
    <property type="match status" value="1"/>
</dbReference>
<feature type="active site" evidence="5 6">
    <location>
        <position position="298"/>
    </location>
</feature>
<dbReference type="PROSITE" id="PS00139">
    <property type="entry name" value="THIOL_PROTEASE_CYS"/>
    <property type="match status" value="1"/>
</dbReference>
<dbReference type="Proteomes" id="UP001519460">
    <property type="component" value="Unassembled WGS sequence"/>
</dbReference>
<feature type="region of interest" description="Disordered" evidence="7">
    <location>
        <begin position="1"/>
        <end position="67"/>
    </location>
</feature>
<dbReference type="EMBL" id="JACVVK020000008">
    <property type="protein sequence ID" value="KAK7505992.1"/>
    <property type="molecule type" value="Genomic_DNA"/>
</dbReference>
<dbReference type="PANTHER" id="PTHR10183">
    <property type="entry name" value="CALPAIN"/>
    <property type="match status" value="1"/>
</dbReference>
<dbReference type="SUPFAM" id="SSF49758">
    <property type="entry name" value="Calpain large subunit, middle domain (domain III)"/>
    <property type="match status" value="1"/>
</dbReference>
<feature type="active site" evidence="5 6">
    <location>
        <position position="322"/>
    </location>
</feature>
<keyword evidence="10" id="KW-1185">Reference proteome</keyword>
<dbReference type="Pfam" id="PF00648">
    <property type="entry name" value="Peptidase_C2"/>
    <property type="match status" value="1"/>
</dbReference>
<dbReference type="SMART" id="SM00720">
    <property type="entry name" value="calpain_III"/>
    <property type="match status" value="1"/>
</dbReference>
<proteinExistence type="inferred from homology"/>
<dbReference type="InterPro" id="IPR033883">
    <property type="entry name" value="C2_III"/>
</dbReference>
<keyword evidence="3 6" id="KW-0378">Hydrolase</keyword>
<dbReference type="SUPFAM" id="SSF54001">
    <property type="entry name" value="Cysteine proteinases"/>
    <property type="match status" value="1"/>
</dbReference>
<keyword evidence="4 6" id="KW-0788">Thiol protease</keyword>
<evidence type="ECO:0000256" key="5">
    <source>
        <dbReference type="PIRSR" id="PIRSR622684-1"/>
    </source>
</evidence>
<dbReference type="InterPro" id="IPR038765">
    <property type="entry name" value="Papain-like_cys_pep_sf"/>
</dbReference>
<dbReference type="InterPro" id="IPR022683">
    <property type="entry name" value="Calpain_III"/>
</dbReference>
<evidence type="ECO:0000313" key="10">
    <source>
        <dbReference type="Proteomes" id="UP001519460"/>
    </source>
</evidence>
<evidence type="ECO:0000256" key="6">
    <source>
        <dbReference type="PROSITE-ProRule" id="PRU00239"/>
    </source>
</evidence>
<feature type="non-terminal residue" evidence="9">
    <location>
        <position position="550"/>
    </location>
</feature>
<evidence type="ECO:0000256" key="3">
    <source>
        <dbReference type="ARBA" id="ARBA00022801"/>
    </source>
</evidence>
<evidence type="ECO:0000313" key="9">
    <source>
        <dbReference type="EMBL" id="KAK7505992.1"/>
    </source>
</evidence>
<name>A0ABD0M438_9CAEN</name>
<dbReference type="SMART" id="SM00230">
    <property type="entry name" value="CysPc"/>
    <property type="match status" value="1"/>
</dbReference>
<dbReference type="InterPro" id="IPR001300">
    <property type="entry name" value="Peptidase_C2_calpain_cat"/>
</dbReference>
<dbReference type="PANTHER" id="PTHR10183:SF379">
    <property type="entry name" value="CALPAIN-5"/>
    <property type="match status" value="1"/>
</dbReference>
<dbReference type="InterPro" id="IPR036213">
    <property type="entry name" value="Calpain_III_sf"/>
</dbReference>
<reference evidence="9 10" key="1">
    <citation type="journal article" date="2023" name="Sci. Data">
        <title>Genome assembly of the Korean intertidal mud-creeper Batillaria attramentaria.</title>
        <authorList>
            <person name="Patra A.K."/>
            <person name="Ho P.T."/>
            <person name="Jun S."/>
            <person name="Lee S.J."/>
            <person name="Kim Y."/>
            <person name="Won Y.J."/>
        </authorList>
    </citation>
    <scope>NUCLEOTIDE SEQUENCE [LARGE SCALE GENOMIC DNA]</scope>
    <source>
        <strain evidence="9">Wonlab-2016</strain>
    </source>
</reference>
<evidence type="ECO:0000256" key="7">
    <source>
        <dbReference type="SAM" id="MobiDB-lite"/>
    </source>
</evidence>
<dbReference type="AlphaFoldDB" id="A0ABD0M438"/>
<sequence length="550" mass="61698">MGCGSSSQQENEASKHLTYGGRQSTEQPKNGDVPSGHRKHGGALNNNTSKVPASAEEEEDELRVSTKEEVEEVLAGLAEGELFCDPDFPPGYSTLFCTSGMSDKNVTWLRPQELLNEDTIPELMVDGVTRDDIKQGILGDCWFLSACAAVSQHESSMKKVLPSNQQLSGPNYQGVVCFNFWRFGQWLPVYIDDRLPCVDGQLIYGHSADPREFWVSLIEKAYAKLHGSYEAIEGGITMDAMVDLTGGLAERYDVTEYDPSVYHLISRAHKSGAFITCAKKGDWRNSMRAEANGLVPGHAYTVTDVTKIRHEMGEEKLVRLRNPWGDATEWRGSWSDNDVNWQWVDEATKLKIQVESRDDGEFWMSFRDFCRHFQEVTICLLGPDFDGDGVRDTVRHMETVRGEWKVGVSAGGSRNNLELFATNPQFLLTLHEADEFNIDTDDAESEGKCNIVISLMQDLQQTSRRTKPKSLQIGFAIYRTNTPDIKLPARHFRYNPDCGKNGVYINFREVSGRFELDPGTYVVIPSTFQPNCAASFMLRVFGEKPFSLSG</sequence>
<evidence type="ECO:0000256" key="4">
    <source>
        <dbReference type="ARBA" id="ARBA00022807"/>
    </source>
</evidence>
<dbReference type="GO" id="GO:0008234">
    <property type="term" value="F:cysteine-type peptidase activity"/>
    <property type="evidence" value="ECO:0007669"/>
    <property type="project" value="UniProtKB-UniRule"/>
</dbReference>
<comment type="caution">
    <text evidence="9">The sequence shown here is derived from an EMBL/GenBank/DDBJ whole genome shotgun (WGS) entry which is preliminary data.</text>
</comment>
<organism evidence="9 10">
    <name type="scientific">Batillaria attramentaria</name>
    <dbReference type="NCBI Taxonomy" id="370345"/>
    <lineage>
        <taxon>Eukaryota</taxon>
        <taxon>Metazoa</taxon>
        <taxon>Spiralia</taxon>
        <taxon>Lophotrochozoa</taxon>
        <taxon>Mollusca</taxon>
        <taxon>Gastropoda</taxon>
        <taxon>Caenogastropoda</taxon>
        <taxon>Sorbeoconcha</taxon>
        <taxon>Cerithioidea</taxon>
        <taxon>Batillariidae</taxon>
        <taxon>Batillaria</taxon>
    </lineage>
</organism>
<dbReference type="InterPro" id="IPR022682">
    <property type="entry name" value="Calpain_domain_III"/>
</dbReference>
<accession>A0ABD0M438</accession>
<dbReference type="PRINTS" id="PR00704">
    <property type="entry name" value="CALPAIN"/>
</dbReference>
<feature type="active site" evidence="5 6">
    <location>
        <position position="141"/>
    </location>
</feature>
<comment type="similarity">
    <text evidence="1">Belongs to the peptidase C2 family.</text>
</comment>
<dbReference type="InterPro" id="IPR022684">
    <property type="entry name" value="Calpain_cysteine_protease"/>
</dbReference>
<dbReference type="FunFam" id="3.90.70.10:FF:000054">
    <property type="entry name" value="Calpain 14"/>
    <property type="match status" value="1"/>
</dbReference>
<evidence type="ECO:0000259" key="8">
    <source>
        <dbReference type="PROSITE" id="PS50203"/>
    </source>
</evidence>
<gene>
    <name evidence="9" type="ORF">BaRGS_00002714</name>
</gene>
<keyword evidence="2 6" id="KW-0645">Protease</keyword>
<dbReference type="CDD" id="cd00214">
    <property type="entry name" value="Calpain_III"/>
    <property type="match status" value="1"/>
</dbReference>
<dbReference type="Gene3D" id="3.90.70.10">
    <property type="entry name" value="Cysteine proteinases"/>
    <property type="match status" value="1"/>
</dbReference>
<dbReference type="Pfam" id="PF01067">
    <property type="entry name" value="Calpain_III"/>
    <property type="match status" value="1"/>
</dbReference>
<evidence type="ECO:0000256" key="2">
    <source>
        <dbReference type="ARBA" id="ARBA00022670"/>
    </source>
</evidence>
<feature type="compositionally biased region" description="Polar residues" evidence="7">
    <location>
        <begin position="1"/>
        <end position="11"/>
    </location>
</feature>